<comment type="caution">
    <text evidence="2">The sequence shown here is derived from an EMBL/GenBank/DDBJ whole genome shotgun (WGS) entry which is preliminary data.</text>
</comment>
<dbReference type="Proteomes" id="UP000295783">
    <property type="component" value="Unassembled WGS sequence"/>
</dbReference>
<evidence type="ECO:0000313" key="3">
    <source>
        <dbReference type="Proteomes" id="UP000295783"/>
    </source>
</evidence>
<evidence type="ECO:0000256" key="1">
    <source>
        <dbReference type="SAM" id="MobiDB-lite"/>
    </source>
</evidence>
<protein>
    <submittedName>
        <fullName evidence="2">(2Fe-2S) ferredoxin</fullName>
    </submittedName>
</protein>
<feature type="region of interest" description="Disordered" evidence="1">
    <location>
        <begin position="118"/>
        <end position="147"/>
    </location>
</feature>
<sequence length="147" mass="16898">MTDRSRPGDPAPYYQAHVFCCVNERPAGHARGCCKSRGAEKLRNYMKARAKELGLGDLRVNQSGCLDRCELGPTLVIYPEGVWYTYHSIEDAEEIIQRHLIRGERVTRLMLLPEDRLPEDRLPEDRLPEDRLPEDRLPEDRLAKAGQ</sequence>
<dbReference type="EMBL" id="SNYW01000008">
    <property type="protein sequence ID" value="TDQ81964.1"/>
    <property type="molecule type" value="Genomic_DNA"/>
</dbReference>
<accession>A0A4R6WSD1</accession>
<keyword evidence="3" id="KW-1185">Reference proteome</keyword>
<dbReference type="CDD" id="cd02980">
    <property type="entry name" value="TRX_Fd_family"/>
    <property type="match status" value="1"/>
</dbReference>
<gene>
    <name evidence="2" type="ORF">A8950_1784</name>
</gene>
<dbReference type="AlphaFoldDB" id="A0A4R6WSD1"/>
<reference evidence="2 3" key="1">
    <citation type="submission" date="2019-03" db="EMBL/GenBank/DDBJ databases">
        <title>Genomic Encyclopedia of Type Strains, Phase III (KMG-III): the genomes of soil and plant-associated and newly described type strains.</title>
        <authorList>
            <person name="Whitman W."/>
        </authorList>
    </citation>
    <scope>NUCLEOTIDE SEQUENCE [LARGE SCALE GENOMIC DNA]</scope>
    <source>
        <strain evidence="2 3">CGMCC 1.7660</strain>
    </source>
</reference>
<evidence type="ECO:0000313" key="2">
    <source>
        <dbReference type="EMBL" id="TDQ81964.1"/>
    </source>
</evidence>
<dbReference type="Gene3D" id="3.40.30.10">
    <property type="entry name" value="Glutaredoxin"/>
    <property type="match status" value="1"/>
</dbReference>
<dbReference type="SUPFAM" id="SSF52833">
    <property type="entry name" value="Thioredoxin-like"/>
    <property type="match status" value="1"/>
</dbReference>
<dbReference type="InterPro" id="IPR036249">
    <property type="entry name" value="Thioredoxin-like_sf"/>
</dbReference>
<proteinExistence type="predicted"/>
<name>A0A4R6WSD1_9PROT</name>
<organism evidence="2 3">
    <name type="scientific">Dongia mobilis</name>
    <dbReference type="NCBI Taxonomy" id="578943"/>
    <lineage>
        <taxon>Bacteria</taxon>
        <taxon>Pseudomonadati</taxon>
        <taxon>Pseudomonadota</taxon>
        <taxon>Alphaproteobacteria</taxon>
        <taxon>Rhodospirillales</taxon>
        <taxon>Dongiaceae</taxon>
        <taxon>Dongia</taxon>
    </lineage>
</organism>